<name>A0A077PY86_XENBV</name>
<dbReference type="HOGENOM" id="CLU_3013304_0_0_6"/>
<gene>
    <name evidence="1" type="ORF">XBKB1_4140059</name>
</gene>
<dbReference type="Proteomes" id="UP000028493">
    <property type="component" value="Unassembled WGS sequence"/>
</dbReference>
<reference evidence="1" key="1">
    <citation type="submission" date="2013-07" db="EMBL/GenBank/DDBJ databases">
        <title>Sub-species coevolution in mutualistic symbiosis.</title>
        <authorList>
            <person name="Murfin K."/>
            <person name="Klassen J."/>
            <person name="Lee M."/>
            <person name="Forst S."/>
            <person name="Stock P."/>
            <person name="Goodrich-Blair H."/>
        </authorList>
    </citation>
    <scope>NUCLEOTIDE SEQUENCE [LARGE SCALE GENOMIC DNA]</scope>
    <source>
        <strain evidence="1">Kraussei Becker Underwood</strain>
    </source>
</reference>
<accession>A0A077PY86</accession>
<evidence type="ECO:0000313" key="2">
    <source>
        <dbReference type="Proteomes" id="UP000028493"/>
    </source>
</evidence>
<sequence>MSINSDTENKLAILADKIAISLNATNQHVENKYMKINTSSLLFQLYFFLRWKNIIK</sequence>
<proteinExistence type="predicted"/>
<organism evidence="1 2">
    <name type="scientific">Xenorhabdus bovienii str. kraussei Becker Underwood</name>
    <dbReference type="NCBI Taxonomy" id="1398204"/>
    <lineage>
        <taxon>Bacteria</taxon>
        <taxon>Pseudomonadati</taxon>
        <taxon>Pseudomonadota</taxon>
        <taxon>Gammaproteobacteria</taxon>
        <taxon>Enterobacterales</taxon>
        <taxon>Morganellaceae</taxon>
        <taxon>Xenorhabdus</taxon>
    </lineage>
</organism>
<dbReference type="EMBL" id="CBSZ010000351">
    <property type="protein sequence ID" value="CDH25631.1"/>
    <property type="molecule type" value="Genomic_DNA"/>
</dbReference>
<evidence type="ECO:0000313" key="1">
    <source>
        <dbReference type="EMBL" id="CDH25631.1"/>
    </source>
</evidence>
<dbReference type="AlphaFoldDB" id="A0A077PY86"/>
<comment type="caution">
    <text evidence="1">The sequence shown here is derived from an EMBL/GenBank/DDBJ whole genome shotgun (WGS) entry which is preliminary data.</text>
</comment>
<protein>
    <submittedName>
        <fullName evidence="1">Uncharacterized protein</fullName>
    </submittedName>
</protein>